<proteinExistence type="predicted"/>
<dbReference type="PANTHER" id="PTHR38479">
    <property type="entry name" value="LMO0824 PROTEIN"/>
    <property type="match status" value="1"/>
</dbReference>
<protein>
    <recommendedName>
        <fullName evidence="3">Winged helix DNA-binding domain-containing protein</fullName>
    </recommendedName>
</protein>
<dbReference type="OrthoDB" id="2210247at2"/>
<dbReference type="Proteomes" id="UP000223913">
    <property type="component" value="Unassembled WGS sequence"/>
</dbReference>
<dbReference type="EMBL" id="PDUD01000024">
    <property type="protein sequence ID" value="PHN04715.1"/>
    <property type="molecule type" value="Genomic_DNA"/>
</dbReference>
<comment type="caution">
    <text evidence="1">The sequence shown here is derived from an EMBL/GenBank/DDBJ whole genome shotgun (WGS) entry which is preliminary data.</text>
</comment>
<keyword evidence="2" id="KW-1185">Reference proteome</keyword>
<evidence type="ECO:0000313" key="1">
    <source>
        <dbReference type="EMBL" id="PHN04715.1"/>
    </source>
</evidence>
<name>A0A2D0N8A6_FLAN2</name>
<dbReference type="Pfam" id="PF06224">
    <property type="entry name" value="AlkZ-like"/>
    <property type="match status" value="1"/>
</dbReference>
<dbReference type="InterPro" id="IPR009351">
    <property type="entry name" value="AlkZ-like"/>
</dbReference>
<gene>
    <name evidence="1" type="ORF">CRP01_19565</name>
</gene>
<evidence type="ECO:0000313" key="2">
    <source>
        <dbReference type="Proteomes" id="UP000223913"/>
    </source>
</evidence>
<dbReference type="RefSeq" id="WP_099151774.1">
    <property type="nucleotide sequence ID" value="NZ_PDUD01000024.1"/>
</dbReference>
<organism evidence="1 2">
    <name type="scientific">Flavilitoribacter nigricans (strain ATCC 23147 / DSM 23189 / NBRC 102662 / NCIMB 1420 / SS-2)</name>
    <name type="common">Lewinella nigricans</name>
    <dbReference type="NCBI Taxonomy" id="1122177"/>
    <lineage>
        <taxon>Bacteria</taxon>
        <taxon>Pseudomonadati</taxon>
        <taxon>Bacteroidota</taxon>
        <taxon>Saprospiria</taxon>
        <taxon>Saprospirales</taxon>
        <taxon>Lewinellaceae</taxon>
        <taxon>Flavilitoribacter</taxon>
    </lineage>
</organism>
<sequence>MPYTELLQQRMYNQLIRPSGLNGVAEVVAYMGAVQAQDYSHSRWAVGLRQSKATVTQVEQALDSGAIIRTHVLRPTWHLIAAQDSRWMLELSAPQIKRQVDSMARQHGLDNSFYDRAYTFLERVLSGQRALTRPALLEALNQLGLTLNSSRANLLLYRAEIDALICSGPREGNKNTFAWMDDRVPVAGSFDRQTALAALGQRYFTSHAPATLKDFQWWSGLNKADAQRGLEAARPQLVQTLVSGKEYWFSGASGNAKSDHPTVSLLPGFDEYIISYTDRDAIIPPELQPELITKNGIFKPALLQEGQVIGRWNRKTQKNTLQLEFFPFQSLTSQQEQAARAAARDYVRFHEMELDLLPF</sequence>
<dbReference type="PANTHER" id="PTHR38479:SF2">
    <property type="entry name" value="WINGED HELIX DNA-BINDING DOMAIN-CONTAINING PROTEIN"/>
    <property type="match status" value="1"/>
</dbReference>
<reference evidence="1 2" key="1">
    <citation type="submission" date="2017-10" db="EMBL/GenBank/DDBJ databases">
        <title>The draft genome sequence of Lewinella nigricans NBRC 102662.</title>
        <authorList>
            <person name="Wang K."/>
        </authorList>
    </citation>
    <scope>NUCLEOTIDE SEQUENCE [LARGE SCALE GENOMIC DNA]</scope>
    <source>
        <strain evidence="1 2">NBRC 102662</strain>
    </source>
</reference>
<dbReference type="AlphaFoldDB" id="A0A2D0N8A6"/>
<evidence type="ECO:0008006" key="3">
    <source>
        <dbReference type="Google" id="ProtNLM"/>
    </source>
</evidence>
<accession>A0A2D0N8A6</accession>